<sequence length="223" mass="24676">MHLPPNLYIVGTVNMDETTHAFSPKVLDRAFTIELTSVDFREYPPQPANGAAAPDESGQQAMLAAFTRHGRFARIEKGDVAAAVDAHPEIRDDLQSLNELLKRNRFHFGYRIFDEIAQYLHNNDQNGMMTFPEAFDAAVFMKVLPKFTGSRSRLRAPLLSLLAWAIDPIAPDPEGVTTRFEASLSAAGIAPTVLVDGPRYPTVARRALQMLETLETDGFVSFG</sequence>
<organism evidence="1">
    <name type="scientific">uncultured Thermomicrobiales bacterium</name>
    <dbReference type="NCBI Taxonomy" id="1645740"/>
    <lineage>
        <taxon>Bacteria</taxon>
        <taxon>Pseudomonadati</taxon>
        <taxon>Thermomicrobiota</taxon>
        <taxon>Thermomicrobia</taxon>
        <taxon>Thermomicrobiales</taxon>
        <taxon>environmental samples</taxon>
    </lineage>
</organism>
<proteinExistence type="predicted"/>
<reference evidence="1" key="1">
    <citation type="submission" date="2020-02" db="EMBL/GenBank/DDBJ databases">
        <authorList>
            <person name="Meier V. D."/>
        </authorList>
    </citation>
    <scope>NUCLEOTIDE SEQUENCE</scope>
    <source>
        <strain evidence="1">AVDCRST_MAG87</strain>
    </source>
</reference>
<evidence type="ECO:0000313" key="1">
    <source>
        <dbReference type="EMBL" id="CAA9543186.1"/>
    </source>
</evidence>
<gene>
    <name evidence="1" type="ORF">AVDCRST_MAG87-254</name>
</gene>
<protein>
    <submittedName>
        <fullName evidence="1">5-methylcytosine-specific restriction related enzyme</fullName>
    </submittedName>
</protein>
<name>A0A6J4U8I1_9BACT</name>
<dbReference type="AlphaFoldDB" id="A0A6J4U8I1"/>
<dbReference type="EMBL" id="CADCWJ010000067">
    <property type="protein sequence ID" value="CAA9543186.1"/>
    <property type="molecule type" value="Genomic_DNA"/>
</dbReference>
<accession>A0A6J4U8I1</accession>